<evidence type="ECO:0000313" key="2">
    <source>
        <dbReference type="EMBL" id="KAG5983981.1"/>
    </source>
</evidence>
<accession>A0A9P7N220</accession>
<dbReference type="InterPro" id="IPR011074">
    <property type="entry name" value="CRAL/TRIO_N_dom"/>
</dbReference>
<dbReference type="Proteomes" id="UP000748025">
    <property type="component" value="Unassembled WGS sequence"/>
</dbReference>
<organism evidence="2 3">
    <name type="scientific">Claviceps pusilla</name>
    <dbReference type="NCBI Taxonomy" id="123648"/>
    <lineage>
        <taxon>Eukaryota</taxon>
        <taxon>Fungi</taxon>
        <taxon>Dikarya</taxon>
        <taxon>Ascomycota</taxon>
        <taxon>Pezizomycotina</taxon>
        <taxon>Sordariomycetes</taxon>
        <taxon>Hypocreomycetidae</taxon>
        <taxon>Hypocreales</taxon>
        <taxon>Clavicipitaceae</taxon>
        <taxon>Claviceps</taxon>
    </lineage>
</organism>
<reference evidence="2" key="1">
    <citation type="journal article" date="2020" name="bioRxiv">
        <title>Whole genome comparisons of ergot fungi reveals the divergence and evolution of species within the genus Claviceps are the result of varying mechanisms driving genome evolution and host range expansion.</title>
        <authorList>
            <person name="Wyka S.A."/>
            <person name="Mondo S.J."/>
            <person name="Liu M."/>
            <person name="Dettman J."/>
            <person name="Nalam V."/>
            <person name="Broders K.D."/>
        </authorList>
    </citation>
    <scope>NUCLEOTIDE SEQUENCE</scope>
    <source>
        <strain evidence="2">CCC 602</strain>
    </source>
</reference>
<feature type="domain" description="CRAL/TRIO N-terminal" evidence="1">
    <location>
        <begin position="116"/>
        <end position="141"/>
    </location>
</feature>
<dbReference type="Gene3D" id="1.10.8.20">
    <property type="entry name" value="N-terminal domain of phosphatidylinositol transfer protein sec14p"/>
    <property type="match status" value="1"/>
</dbReference>
<dbReference type="Pfam" id="PF03765">
    <property type="entry name" value="CRAL_TRIO_N"/>
    <property type="match status" value="1"/>
</dbReference>
<dbReference type="OrthoDB" id="30289at2759"/>
<sequence>MPTNKLPFQFPNPPIINLCSVPSLRSLRLSFISLYTALHSVMTSDMATTSSAGLSAVAAAAPVTKVRSSASTTSQAGYPLGHLGHLTAREEAALDTFKGLLEERGLYTRGLSGVYDDQTLLRYLRARRWNPEDAYRQFKETQDWRAANHIDTLYRTIDLEAFEQSRRL</sequence>
<comment type="caution">
    <text evidence="2">The sequence shown here is derived from an EMBL/GenBank/DDBJ whole genome shotgun (WGS) entry which is preliminary data.</text>
</comment>
<gene>
    <name evidence="2" type="ORF">E4U43_006223</name>
</gene>
<evidence type="ECO:0000313" key="3">
    <source>
        <dbReference type="Proteomes" id="UP000748025"/>
    </source>
</evidence>
<evidence type="ECO:0000259" key="1">
    <source>
        <dbReference type="SMART" id="SM01100"/>
    </source>
</evidence>
<dbReference type="SUPFAM" id="SSF46938">
    <property type="entry name" value="CRAL/TRIO N-terminal domain"/>
    <property type="match status" value="1"/>
</dbReference>
<name>A0A9P7N220_9HYPO</name>
<dbReference type="EMBL" id="SRPW01004252">
    <property type="protein sequence ID" value="KAG5983981.1"/>
    <property type="molecule type" value="Genomic_DNA"/>
</dbReference>
<dbReference type="AlphaFoldDB" id="A0A9P7N220"/>
<protein>
    <recommendedName>
        <fullName evidence="1">CRAL/TRIO N-terminal domain-containing protein</fullName>
    </recommendedName>
</protein>
<feature type="non-terminal residue" evidence="2">
    <location>
        <position position="1"/>
    </location>
</feature>
<proteinExistence type="predicted"/>
<dbReference type="InterPro" id="IPR036273">
    <property type="entry name" value="CRAL/TRIO_N_dom_sf"/>
</dbReference>
<keyword evidence="3" id="KW-1185">Reference proteome</keyword>
<dbReference type="SMART" id="SM01100">
    <property type="entry name" value="CRAL_TRIO_N"/>
    <property type="match status" value="1"/>
</dbReference>